<evidence type="ECO:0000256" key="1">
    <source>
        <dbReference type="SAM" id="Phobius"/>
    </source>
</evidence>
<dbReference type="EMBL" id="PZQS01000008">
    <property type="protein sequence ID" value="PVD26622.1"/>
    <property type="molecule type" value="Genomic_DNA"/>
</dbReference>
<dbReference type="Gene3D" id="1.20.1640.10">
    <property type="entry name" value="Multidrug efflux transporter AcrB transmembrane domain"/>
    <property type="match status" value="1"/>
</dbReference>
<keyword evidence="1" id="KW-1133">Transmembrane helix</keyword>
<accession>A0A2T7NZL7</accession>
<evidence type="ECO:0000313" key="3">
    <source>
        <dbReference type="Proteomes" id="UP000245119"/>
    </source>
</evidence>
<dbReference type="SUPFAM" id="SSF82866">
    <property type="entry name" value="Multidrug efflux transporter AcrB transmembrane domain"/>
    <property type="match status" value="1"/>
</dbReference>
<keyword evidence="1" id="KW-0812">Transmembrane</keyword>
<dbReference type="GO" id="GO:0005737">
    <property type="term" value="C:cytoplasm"/>
    <property type="evidence" value="ECO:0007669"/>
    <property type="project" value="TreeGrafter"/>
</dbReference>
<dbReference type="InterPro" id="IPR042480">
    <property type="entry name" value="DISP3"/>
</dbReference>
<dbReference type="AlphaFoldDB" id="A0A2T7NZL7"/>
<dbReference type="OrthoDB" id="429851at2759"/>
<sequence>MTYQASLSEIPGSKIEETEQSDRGNLDTGGQEEDVRSPLRVCRLVASYPHITFWLRQVKCLLALPQIPRLPEIEDRVYNISGFTNFCQLTWARTCVKPTSVLRFFDGTYSNIDHDSLDSNFDNISDVLHAAYSRPESRPTLLYALEKNYKLNSTSLQASMTRSKIPFGLPTKGADSYESARDLLVSFMSEHVQPVLDEFRGDERLELLYYNPYLMIHEARNQAFQDMKLAGGSLAFIFLYVLLHTRSLWVTCLAVFSIACSFLETNLVYRVVLNYQYFGFFHIIAIFVILGIGVDDLFVFWDSWLAASRTSLSHPCPPSQRGLPELGHLHVGDVTDYHAGFCSERSVPAAGDEFIWSFRGSAGGRGLYICNNLLPNSSRVLPSSFRTHDSSFRRLLYPPKKRI</sequence>
<dbReference type="Proteomes" id="UP000245119">
    <property type="component" value="Linkage Group LG8"/>
</dbReference>
<evidence type="ECO:0000313" key="2">
    <source>
        <dbReference type="EMBL" id="PVD26622.1"/>
    </source>
</evidence>
<gene>
    <name evidence="2" type="ORF">C0Q70_14299</name>
</gene>
<keyword evidence="3" id="KW-1185">Reference proteome</keyword>
<comment type="caution">
    <text evidence="2">The sequence shown here is derived from an EMBL/GenBank/DDBJ whole genome shotgun (WGS) entry which is preliminary data.</text>
</comment>
<evidence type="ECO:0008006" key="4">
    <source>
        <dbReference type="Google" id="ProtNLM"/>
    </source>
</evidence>
<proteinExistence type="predicted"/>
<protein>
    <recommendedName>
        <fullName evidence="4">SSD domain-containing protein</fullName>
    </recommendedName>
</protein>
<dbReference type="PANTHER" id="PTHR46687:SF1">
    <property type="entry name" value="PROTEIN DISPATCHED HOMOLOG 3"/>
    <property type="match status" value="1"/>
</dbReference>
<feature type="transmembrane region" description="Helical" evidence="1">
    <location>
        <begin position="275"/>
        <end position="301"/>
    </location>
</feature>
<keyword evidence="1" id="KW-0472">Membrane</keyword>
<dbReference type="STRING" id="400727.A0A2T7NZL7"/>
<organism evidence="2 3">
    <name type="scientific">Pomacea canaliculata</name>
    <name type="common">Golden apple snail</name>
    <dbReference type="NCBI Taxonomy" id="400727"/>
    <lineage>
        <taxon>Eukaryota</taxon>
        <taxon>Metazoa</taxon>
        <taxon>Spiralia</taxon>
        <taxon>Lophotrochozoa</taxon>
        <taxon>Mollusca</taxon>
        <taxon>Gastropoda</taxon>
        <taxon>Caenogastropoda</taxon>
        <taxon>Architaenioglossa</taxon>
        <taxon>Ampullarioidea</taxon>
        <taxon>Ampullariidae</taxon>
        <taxon>Pomacea</taxon>
    </lineage>
</organism>
<reference evidence="2 3" key="1">
    <citation type="submission" date="2018-04" db="EMBL/GenBank/DDBJ databases">
        <title>The genome of golden apple snail Pomacea canaliculata provides insight into stress tolerance and invasive adaptation.</title>
        <authorList>
            <person name="Liu C."/>
            <person name="Liu B."/>
            <person name="Ren Y."/>
            <person name="Zhang Y."/>
            <person name="Wang H."/>
            <person name="Li S."/>
            <person name="Jiang F."/>
            <person name="Yin L."/>
            <person name="Zhang G."/>
            <person name="Qian W."/>
            <person name="Fan W."/>
        </authorList>
    </citation>
    <scope>NUCLEOTIDE SEQUENCE [LARGE SCALE GENOMIC DNA]</scope>
    <source>
        <strain evidence="2">SZHN2017</strain>
        <tissue evidence="2">Muscle</tissue>
    </source>
</reference>
<dbReference type="PANTHER" id="PTHR46687">
    <property type="entry name" value="PROTEIN DISPATCHED HOMOLOG 3"/>
    <property type="match status" value="1"/>
</dbReference>
<name>A0A2T7NZL7_POMCA</name>